<dbReference type="AlphaFoldDB" id="A0A2L0H8A9"/>
<dbReference type="InterPro" id="IPR045220">
    <property type="entry name" value="FRHB/FDHB/HCAR-like"/>
</dbReference>
<feature type="domain" description="Coenzyme F420 hydrogenase/dehydrogenase beta subunit N-terminal" evidence="2">
    <location>
        <begin position="106"/>
        <end position="185"/>
    </location>
</feature>
<proteinExistence type="predicted"/>
<name>A0A2L0H8A9_RHIFR</name>
<dbReference type="Pfam" id="PF04432">
    <property type="entry name" value="FrhB_FdhB_C"/>
    <property type="match status" value="1"/>
</dbReference>
<evidence type="ECO:0000259" key="2">
    <source>
        <dbReference type="Pfam" id="PF04422"/>
    </source>
</evidence>
<dbReference type="InterPro" id="IPR007525">
    <property type="entry name" value="FrhB_FdhB_C"/>
</dbReference>
<reference evidence="4 5" key="1">
    <citation type="submission" date="2017-10" db="EMBL/GenBank/DDBJ databases">
        <title>Analysis of the genome sequences of Rhizobium populations associated to common bean (phaseolus vulgaris).</title>
        <authorList>
            <person name="Bustos P."/>
            <person name="Santamaria R.I."/>
            <person name="Miranda-Sanchez F."/>
            <person name="Perez-Carrascal O."/>
            <person name="Juarez S."/>
            <person name="Lozano L."/>
            <person name="Martinez-Flores I."/>
            <person name="Vinuesa P."/>
            <person name="Martinez-Romero E."/>
            <person name="Cevallos M.A."/>
            <person name="Romero D."/>
            <person name="Davila G."/>
            <person name="Gonzalez V."/>
        </authorList>
    </citation>
    <scope>NUCLEOTIDE SEQUENCE [LARGE SCALE GENOMIC DNA]</scope>
    <source>
        <strain evidence="4 5">NXT3</strain>
    </source>
</reference>
<evidence type="ECO:0000259" key="3">
    <source>
        <dbReference type="Pfam" id="PF04432"/>
    </source>
</evidence>
<feature type="domain" description="Coenzyme F420 hydrogenase/dehydrogenase beta subunit C-terminal" evidence="3">
    <location>
        <begin position="195"/>
        <end position="363"/>
    </location>
</feature>
<gene>
    <name evidence="4" type="ORF">NXT3_CH03190</name>
</gene>
<dbReference type="PANTHER" id="PTHR31332:SF0">
    <property type="entry name" value="7-HYDROXYMETHYL CHLOROPHYLL A REDUCTASE, CHLOROPLASTIC"/>
    <property type="match status" value="1"/>
</dbReference>
<evidence type="ECO:0000256" key="1">
    <source>
        <dbReference type="SAM" id="MobiDB-lite"/>
    </source>
</evidence>
<dbReference type="EMBL" id="CP024307">
    <property type="protein sequence ID" value="AUX77735.1"/>
    <property type="molecule type" value="Genomic_DNA"/>
</dbReference>
<sequence length="474" mass="53021">MSSTDPPKLPPDHPRLTPRRIGKSGLCIGCGACVARSSASDVTMRLDRYGHFKPKISGLSADNNPPDFAALCPFSPDARNEDEIACERFPSAKHRDPLIGRFQAAFVGHVREASFRADGSSGGLASWTAAELLARKLVDGIAHVVPRSDGEDDRQPLFRYRISRTVEDVRDGAKSRYYPVEMSAIVDEIRRRPGRYAVLGIPCFVKAVHLLSRQDPVLSERITFTLGLFCGHMKSARFVESFAWQMQARMGDVAGVDFRLKDVRRPANWYTAQLRLRDGGTRSKDWWHLVDGDWGAGYFQNSACNFCDDVVAETADISFGDAWVEPYSSDGRGTNVVVVRSPLLHRLIADAADEGRLALDEVDADFVVRTQAAGFRQRREGLGFRLSWPRYGIRPNKRVAPKWSGLPARRMLVYWLRSSISAHSHRIFLLARALHLPIIYTRWASTMLALYQGVTYSRGWVGKLVDRIGGRGES</sequence>
<dbReference type="PANTHER" id="PTHR31332">
    <property type="entry name" value="7-HYDROXYMETHYL CHLOROPHYLL A REDUCTASE, CHLOROPLASTIC"/>
    <property type="match status" value="1"/>
</dbReference>
<accession>A0A2L0H8A9</accession>
<evidence type="ECO:0000313" key="5">
    <source>
        <dbReference type="Proteomes" id="UP000239340"/>
    </source>
</evidence>
<evidence type="ECO:0000313" key="4">
    <source>
        <dbReference type="EMBL" id="AUX77735.1"/>
    </source>
</evidence>
<dbReference type="InterPro" id="IPR007516">
    <property type="entry name" value="Co_F420_Hydgase/DH_bsu_N"/>
</dbReference>
<dbReference type="Proteomes" id="UP000239340">
    <property type="component" value="Chromosome"/>
</dbReference>
<feature type="region of interest" description="Disordered" evidence="1">
    <location>
        <begin position="1"/>
        <end position="20"/>
    </location>
</feature>
<dbReference type="Pfam" id="PF04422">
    <property type="entry name" value="FrhB_FdhB_N"/>
    <property type="match status" value="1"/>
</dbReference>
<dbReference type="RefSeq" id="WP_179864785.1">
    <property type="nucleotide sequence ID" value="NZ_CP024307.1"/>
</dbReference>
<dbReference type="GO" id="GO:0052592">
    <property type="term" value="F:oxidoreductase activity, acting on CH or CH2 groups, with an iron-sulfur protein as acceptor"/>
    <property type="evidence" value="ECO:0007669"/>
    <property type="project" value="TreeGrafter"/>
</dbReference>
<organism evidence="4 5">
    <name type="scientific">Rhizobium fredii</name>
    <name type="common">Sinorhizobium fredii</name>
    <dbReference type="NCBI Taxonomy" id="380"/>
    <lineage>
        <taxon>Bacteria</taxon>
        <taxon>Pseudomonadati</taxon>
        <taxon>Pseudomonadota</taxon>
        <taxon>Alphaproteobacteria</taxon>
        <taxon>Hyphomicrobiales</taxon>
        <taxon>Rhizobiaceae</taxon>
        <taxon>Sinorhizobium/Ensifer group</taxon>
        <taxon>Sinorhizobium</taxon>
    </lineage>
</organism>
<protein>
    <submittedName>
        <fullName evidence="4">Coenzyme F420 hydrogenase/dehydrogenase subunit beta domain-containing protein</fullName>
    </submittedName>
</protein>